<feature type="region of interest" description="Disordered" evidence="1">
    <location>
        <begin position="1"/>
        <end position="41"/>
    </location>
</feature>
<dbReference type="AlphaFoldDB" id="A0AB34PZN3"/>
<proteinExistence type="predicted"/>
<dbReference type="Proteomes" id="UP000030161">
    <property type="component" value="Unassembled WGS sequence"/>
</dbReference>
<feature type="compositionally biased region" description="Polar residues" evidence="1">
    <location>
        <begin position="7"/>
        <end position="41"/>
    </location>
</feature>
<gene>
    <name evidence="2" type="ORF">MG3_00571</name>
</gene>
<feature type="non-terminal residue" evidence="2">
    <location>
        <position position="41"/>
    </location>
</feature>
<accession>A0AB34PZN3</accession>
<reference evidence="2 3" key="1">
    <citation type="submission" date="2013-12" db="EMBL/GenBank/DDBJ databases">
        <title>The Genome Sequence of Candida albicans P78048.</title>
        <authorList>
            <consortium name="The Broad Institute Genome Sequencing Platform"/>
            <consortium name="The Broad Institute Genome Sequencing Center for Infectious Disease"/>
            <person name="Cuomo C."/>
            <person name="Bennett R."/>
            <person name="Hirakawa M."/>
            <person name="Noverr M."/>
            <person name="Mitchell A."/>
            <person name="Young S.K."/>
            <person name="Zeng Q."/>
            <person name="Gargeya S."/>
            <person name="Fitzgerald M."/>
            <person name="Abouelleil A."/>
            <person name="Alvarado L."/>
            <person name="Berlin A.M."/>
            <person name="Chapman S.B."/>
            <person name="Dewar J."/>
            <person name="Goldberg J."/>
            <person name="Griggs A."/>
            <person name="Gujja S."/>
            <person name="Hansen M."/>
            <person name="Howarth C."/>
            <person name="Imamovic A."/>
            <person name="Larimer J."/>
            <person name="McCowan C."/>
            <person name="Murphy C."/>
            <person name="Pearson M."/>
            <person name="Priest M."/>
            <person name="Roberts A."/>
            <person name="Saif S."/>
            <person name="Shea T."/>
            <person name="Sykes S."/>
            <person name="Wortman J."/>
            <person name="Nusbaum C."/>
            <person name="Birren B."/>
        </authorList>
    </citation>
    <scope>NUCLEOTIDE SEQUENCE [LARGE SCALE GENOMIC DNA]</scope>
    <source>
        <strain evidence="2 3">P78048</strain>
    </source>
</reference>
<evidence type="ECO:0000313" key="2">
    <source>
        <dbReference type="EMBL" id="KGR21567.1"/>
    </source>
</evidence>
<organism evidence="2 3">
    <name type="scientific">Candida albicans P78048</name>
    <dbReference type="NCBI Taxonomy" id="1094989"/>
    <lineage>
        <taxon>Eukaryota</taxon>
        <taxon>Fungi</taxon>
        <taxon>Dikarya</taxon>
        <taxon>Ascomycota</taxon>
        <taxon>Saccharomycotina</taxon>
        <taxon>Pichiomycetes</taxon>
        <taxon>Debaryomycetaceae</taxon>
        <taxon>Candida/Lodderomyces clade</taxon>
        <taxon>Candida</taxon>
    </lineage>
</organism>
<protein>
    <submittedName>
        <fullName evidence="2">Uncharacterized protein</fullName>
    </submittedName>
</protein>
<sequence>MIKSEVLSGSASKTVGNSISNGTTVSTQNQGGKQNLIRQQQ</sequence>
<dbReference type="EMBL" id="AJIX01000003">
    <property type="protein sequence ID" value="KGR21567.1"/>
    <property type="molecule type" value="Genomic_DNA"/>
</dbReference>
<name>A0AB34PZN3_CANAX</name>
<comment type="caution">
    <text evidence="2">The sequence shown here is derived from an EMBL/GenBank/DDBJ whole genome shotgun (WGS) entry which is preliminary data.</text>
</comment>
<evidence type="ECO:0000313" key="3">
    <source>
        <dbReference type="Proteomes" id="UP000030161"/>
    </source>
</evidence>
<evidence type="ECO:0000256" key="1">
    <source>
        <dbReference type="SAM" id="MobiDB-lite"/>
    </source>
</evidence>